<sequence length="86" mass="9802">MIKKEVDTLTGEGEFLKDYFTDTECSFHTLTGQKLDEAVQCFKKGKNLDILDMAAKNLNFLKGILFRPTVEKICYPTTVPFLALHK</sequence>
<dbReference type="OrthoDB" id="9788959at2"/>
<organism evidence="1 2">
    <name type="scientific">Pricia antarctica</name>
    <dbReference type="NCBI Taxonomy" id="641691"/>
    <lineage>
        <taxon>Bacteria</taxon>
        <taxon>Pseudomonadati</taxon>
        <taxon>Bacteroidota</taxon>
        <taxon>Flavobacteriia</taxon>
        <taxon>Flavobacteriales</taxon>
        <taxon>Flavobacteriaceae</taxon>
        <taxon>Pricia</taxon>
    </lineage>
</organism>
<gene>
    <name evidence="1" type="ORF">SAMN05421636_104431</name>
</gene>
<proteinExistence type="predicted"/>
<dbReference type="Proteomes" id="UP000199109">
    <property type="component" value="Unassembled WGS sequence"/>
</dbReference>
<name>A0A1G7C6D1_9FLAO</name>
<protein>
    <submittedName>
        <fullName evidence="1">Uncharacterized protein</fullName>
    </submittedName>
</protein>
<evidence type="ECO:0000313" key="2">
    <source>
        <dbReference type="Proteomes" id="UP000199109"/>
    </source>
</evidence>
<dbReference type="RefSeq" id="WP_091868108.1">
    <property type="nucleotide sequence ID" value="NZ_FNAO01000004.1"/>
</dbReference>
<keyword evidence="2" id="KW-1185">Reference proteome</keyword>
<dbReference type="STRING" id="641691.SAMN05421636_104431"/>
<dbReference type="AlphaFoldDB" id="A0A1G7C6D1"/>
<reference evidence="1 2" key="1">
    <citation type="submission" date="2016-10" db="EMBL/GenBank/DDBJ databases">
        <authorList>
            <person name="de Groot N.N."/>
        </authorList>
    </citation>
    <scope>NUCLEOTIDE SEQUENCE [LARGE SCALE GENOMIC DNA]</scope>
    <source>
        <strain evidence="1 2">DSM 23421</strain>
    </source>
</reference>
<evidence type="ECO:0000313" key="1">
    <source>
        <dbReference type="EMBL" id="SDE34773.1"/>
    </source>
</evidence>
<accession>A0A1G7C6D1</accession>
<dbReference type="EMBL" id="FNAO01000004">
    <property type="protein sequence ID" value="SDE34773.1"/>
    <property type="molecule type" value="Genomic_DNA"/>
</dbReference>